<sequence length="123" mass="14280">MTPAEVVREWVDRFNRADVQGLCELYAEDATNHQIVTEPLVGRAAIRKMFETEFKRADMTCNEETLHEAGEWAILEWSDPTGLRGCGFFHVQNDQIVFQRGYFDQLTFFRLQGITVPETYLDT</sequence>
<proteinExistence type="predicted"/>
<evidence type="ECO:0000313" key="2">
    <source>
        <dbReference type="EMBL" id="QDT00454.1"/>
    </source>
</evidence>
<dbReference type="InterPro" id="IPR037401">
    <property type="entry name" value="SnoaL-like"/>
</dbReference>
<reference evidence="2 3" key="1">
    <citation type="submission" date="2019-02" db="EMBL/GenBank/DDBJ databases">
        <title>Deep-cultivation of Planctomycetes and their phenomic and genomic characterization uncovers novel biology.</title>
        <authorList>
            <person name="Wiegand S."/>
            <person name="Jogler M."/>
            <person name="Boedeker C."/>
            <person name="Pinto D."/>
            <person name="Vollmers J."/>
            <person name="Rivas-Marin E."/>
            <person name="Kohn T."/>
            <person name="Peeters S.H."/>
            <person name="Heuer A."/>
            <person name="Rast P."/>
            <person name="Oberbeckmann S."/>
            <person name="Bunk B."/>
            <person name="Jeske O."/>
            <person name="Meyerdierks A."/>
            <person name="Storesund J.E."/>
            <person name="Kallscheuer N."/>
            <person name="Luecker S."/>
            <person name="Lage O.M."/>
            <person name="Pohl T."/>
            <person name="Merkel B.J."/>
            <person name="Hornburger P."/>
            <person name="Mueller R.-W."/>
            <person name="Bruemmer F."/>
            <person name="Labrenz M."/>
            <person name="Spormann A.M."/>
            <person name="Op den Camp H."/>
            <person name="Overmann J."/>
            <person name="Amann R."/>
            <person name="Jetten M.S.M."/>
            <person name="Mascher T."/>
            <person name="Medema M.H."/>
            <person name="Devos D.P."/>
            <person name="Kaster A.-K."/>
            <person name="Ovreas L."/>
            <person name="Rohde M."/>
            <person name="Galperin M.Y."/>
            <person name="Jogler C."/>
        </authorList>
    </citation>
    <scope>NUCLEOTIDE SEQUENCE [LARGE SCALE GENOMIC DNA]</scope>
    <source>
        <strain evidence="2 3">HG15A2</strain>
    </source>
</reference>
<evidence type="ECO:0000313" key="3">
    <source>
        <dbReference type="Proteomes" id="UP000319852"/>
    </source>
</evidence>
<dbReference type="AlphaFoldDB" id="A0A517N021"/>
<dbReference type="KEGG" id="amob:HG15A2_37920"/>
<accession>A0A517N021</accession>
<dbReference type="EMBL" id="CP036263">
    <property type="protein sequence ID" value="QDT00454.1"/>
    <property type="molecule type" value="Genomic_DNA"/>
</dbReference>
<dbReference type="Pfam" id="PF12680">
    <property type="entry name" value="SnoaL_2"/>
    <property type="match status" value="1"/>
</dbReference>
<dbReference type="RefSeq" id="WP_145061972.1">
    <property type="nucleotide sequence ID" value="NZ_CP036263.1"/>
</dbReference>
<organism evidence="2 3">
    <name type="scientific">Adhaeretor mobilis</name>
    <dbReference type="NCBI Taxonomy" id="1930276"/>
    <lineage>
        <taxon>Bacteria</taxon>
        <taxon>Pseudomonadati</taxon>
        <taxon>Planctomycetota</taxon>
        <taxon>Planctomycetia</taxon>
        <taxon>Pirellulales</taxon>
        <taxon>Lacipirellulaceae</taxon>
        <taxon>Adhaeretor</taxon>
    </lineage>
</organism>
<keyword evidence="3" id="KW-1185">Reference proteome</keyword>
<dbReference type="InterPro" id="IPR032710">
    <property type="entry name" value="NTF2-like_dom_sf"/>
</dbReference>
<protein>
    <submittedName>
        <fullName evidence="2">SnoaL-like domain protein</fullName>
    </submittedName>
</protein>
<dbReference type="SUPFAM" id="SSF54427">
    <property type="entry name" value="NTF2-like"/>
    <property type="match status" value="1"/>
</dbReference>
<dbReference type="Proteomes" id="UP000319852">
    <property type="component" value="Chromosome"/>
</dbReference>
<dbReference type="Gene3D" id="3.10.450.50">
    <property type="match status" value="1"/>
</dbReference>
<evidence type="ECO:0000259" key="1">
    <source>
        <dbReference type="Pfam" id="PF12680"/>
    </source>
</evidence>
<name>A0A517N021_9BACT</name>
<feature type="domain" description="SnoaL-like" evidence="1">
    <location>
        <begin position="7"/>
        <end position="97"/>
    </location>
</feature>
<gene>
    <name evidence="2" type="ORF">HG15A2_37920</name>
</gene>
<dbReference type="OrthoDB" id="1115105at2"/>